<dbReference type="Gene3D" id="3.30.420.300">
    <property type="entry name" value="2-keto-3-deoxy-galactonokinase, substrate binding domain"/>
    <property type="match status" value="1"/>
</dbReference>
<proteinExistence type="predicted"/>
<name>A0ABS8D3F6_9NEIS</name>
<dbReference type="Gene3D" id="3.30.420.310">
    <property type="entry name" value="2-keto-3-deoxy-galactonokinase, C-terminal domain"/>
    <property type="match status" value="1"/>
</dbReference>
<dbReference type="RefSeq" id="WP_227178721.1">
    <property type="nucleotide sequence ID" value="NZ_JAJBZT010000002.1"/>
</dbReference>
<sequence length="320" mass="34300">MPWSTPPVLFGLDWGSTHIRAFAFAKSGEVIAQQDAALGVSHYAGLAGVTKVKEWLASWLQASPAIPVIACGMVGSASGWKVAPYVSTPAPTSALANGLLRWQEGGREWAIVPGVSHFSAQDGFTDVMRGEETQLVGLIASQPASHALDLILTPGTHNKWIRLDGEEIAYLATYMTGEMFALLKQHSLVGAVLVDSPWDESAFIDGVNTATKHPDWLHQLFGVRARGVSKQMSGDALTHWLSGLLIGYEVHAALNAHRHNTIKTVGLLGSQSLCQRYQCALSALSIQSVCLDGDAFAARGLWEIALSAQLVSHQPLIMNS</sequence>
<keyword evidence="2" id="KW-1185">Reference proteome</keyword>
<evidence type="ECO:0000313" key="1">
    <source>
        <dbReference type="EMBL" id="MCB6182709.1"/>
    </source>
</evidence>
<dbReference type="InterPro" id="IPR007729">
    <property type="entry name" value="DGOK"/>
</dbReference>
<gene>
    <name evidence="1" type="ORF">LIN78_03965</name>
</gene>
<dbReference type="EMBL" id="JAJBZT010000002">
    <property type="protein sequence ID" value="MCB6182709.1"/>
    <property type="molecule type" value="Genomic_DNA"/>
</dbReference>
<comment type="caution">
    <text evidence="1">The sequence shown here is derived from an EMBL/GenBank/DDBJ whole genome shotgun (WGS) entry which is preliminary data.</text>
</comment>
<evidence type="ECO:0000313" key="2">
    <source>
        <dbReference type="Proteomes" id="UP001165395"/>
    </source>
</evidence>
<dbReference type="CDD" id="cd24012">
    <property type="entry name" value="ASKHA_NBD_KDGal-kinase"/>
    <property type="match status" value="1"/>
</dbReference>
<reference evidence="1" key="1">
    <citation type="submission" date="2021-10" db="EMBL/GenBank/DDBJ databases">
        <title>The complete genome sequence of Leeia sp. TBRC 13508.</title>
        <authorList>
            <person name="Charoenyingcharoen P."/>
            <person name="Yukphan P."/>
        </authorList>
    </citation>
    <scope>NUCLEOTIDE SEQUENCE</scope>
    <source>
        <strain evidence="1">TBRC 13508</strain>
    </source>
</reference>
<dbReference type="InterPro" id="IPR042258">
    <property type="entry name" value="DGOK_N"/>
</dbReference>
<organism evidence="1 2">
    <name type="scientific">Leeia speluncae</name>
    <dbReference type="NCBI Taxonomy" id="2884804"/>
    <lineage>
        <taxon>Bacteria</taxon>
        <taxon>Pseudomonadati</taxon>
        <taxon>Pseudomonadota</taxon>
        <taxon>Betaproteobacteria</taxon>
        <taxon>Neisseriales</taxon>
        <taxon>Leeiaceae</taxon>
        <taxon>Leeia</taxon>
    </lineage>
</organism>
<dbReference type="Pfam" id="PF05035">
    <property type="entry name" value="DGOK"/>
    <property type="match status" value="1"/>
</dbReference>
<dbReference type="InterPro" id="IPR042257">
    <property type="entry name" value="DGOK_C"/>
</dbReference>
<accession>A0ABS8D3F6</accession>
<protein>
    <submittedName>
        <fullName evidence="1">2-dehydro-3-deoxygalactonokinase</fullName>
    </submittedName>
</protein>
<dbReference type="Proteomes" id="UP001165395">
    <property type="component" value="Unassembled WGS sequence"/>
</dbReference>